<protein>
    <recommendedName>
        <fullName evidence="2">galactosylceramidase</fullName>
        <ecNumber evidence="2">3.2.1.46</ecNumber>
    </recommendedName>
    <alternativeName>
        <fullName evidence="5">Galactosylceramidase</fullName>
    </alternativeName>
</protein>
<dbReference type="Gene3D" id="2.60.120.560">
    <property type="entry name" value="Exo-inulinase, domain 1"/>
    <property type="match status" value="1"/>
</dbReference>
<dbReference type="InterPro" id="IPR049162">
    <property type="entry name" value="GH59_C"/>
</dbReference>
<proteinExistence type="inferred from homology"/>
<evidence type="ECO:0000256" key="5">
    <source>
        <dbReference type="ARBA" id="ARBA00033098"/>
    </source>
</evidence>
<dbReference type="Gene3D" id="3.20.20.80">
    <property type="entry name" value="Glycosidases"/>
    <property type="match status" value="1"/>
</dbReference>
<accession>A0ABQ2N4Q9</accession>
<feature type="region of interest" description="Disordered" evidence="6">
    <location>
        <begin position="541"/>
        <end position="583"/>
    </location>
</feature>
<keyword evidence="3" id="KW-0746">Sphingolipid metabolism</keyword>
<feature type="compositionally biased region" description="Gly residues" evidence="6">
    <location>
        <begin position="326"/>
        <end position="341"/>
    </location>
</feature>
<keyword evidence="11" id="KW-1185">Reference proteome</keyword>
<dbReference type="Gene3D" id="2.60.120.260">
    <property type="entry name" value="Galactose-binding domain-like"/>
    <property type="match status" value="1"/>
</dbReference>
<dbReference type="Pfam" id="PF21708">
    <property type="entry name" value="Glyco_hydro_59_C"/>
    <property type="match status" value="1"/>
</dbReference>
<evidence type="ECO:0000256" key="6">
    <source>
        <dbReference type="SAM" id="MobiDB-lite"/>
    </source>
</evidence>
<feature type="chain" id="PRO_5045629605" description="galactosylceramidase" evidence="7">
    <location>
        <begin position="32"/>
        <end position="1364"/>
    </location>
</feature>
<dbReference type="InterPro" id="IPR001286">
    <property type="entry name" value="Glyco_hydro_59"/>
</dbReference>
<keyword evidence="3" id="KW-0443">Lipid metabolism</keyword>
<feature type="signal peptide" evidence="7">
    <location>
        <begin position="1"/>
        <end position="31"/>
    </location>
</feature>
<sequence>MHALRPKLVTALGATTALVLLGCVVPPAASAAPEDPVSVTITGSDVAAAAQNRNGLTFKGFGVLSANSTSSLLMDYKAEHPEKYWELLETLFGGAHPIMNTVKIEMGNDRNTSTGPNASTMRSRDEYPNVQREPGFQLAADAQLVAEGDIHLSILRWATPTWVTNKSDEYIWFKNTALAAYREYGIMVDSINPDYNETHDPDEGVFIDFSQRLAADEAGYEGATAEDPNNGFASAEERELFHAIRTIAGDTVGTPPTDFGDRLTDPADASLRDAVDIVGFHYSSADDANGNLTEAAEDLDMEVWNSEGQATFSNSADRPHNDNDNGAGGPGTGIGGTGGPLEMGNWITTGFDAARRTMTIYQPAIGSFYDGFQYSSKELVSARDPWSGWLYYDAGLAVLQHFTQFADLGWENPTGEPDANDIWRAIPQASKSELGRGNPPSGSGAGGASYTTLAAPDASDFSTVIINDSSYPRTYEITAEELNLGDDATMEVWETRAADDGQPYDANYLSPIAEVQPGESGVYTIEVAPRSAVTATTLDLAETTGDGGLQPRDGAGNRLPHTPEYTAEDGGRDVLDTDASGKTNRVTDDDVIYADDFDYEEEGAIRRYDPETGELTDSGEGYLESRGAKAKPEGTPGGGAEREGATPRYTNDTNGAFESVATRDPEHGRVLRQQIGAGMAGSAWNAGDPKTTIGDYRWANYTASVDVLFEPGSGRYASIGAREQGGTANGQNVSAAELRVDPAGAWTLMRYGTAVASGNAADTPEATFQSGDNVWNTLAVRVAGDTYTAFINGVQVAEYVDPEPQAAGRVQLGSAFTFTQFDNLTVTPVDGFTPYYSDVIDGMHQSSWDDSSDKVVAFDEQWRHENGQGMFEWQRTRSISTAAGATVSYTFTGTGLDIIGSNSGDARLDVTVDGKPVLRDADTMKAGTERTAFQLRGLSNAEHTVTFATVGDAPLNVDAIGVVKLAADPSLVDVSGIEAALARAEGVDLDDYSDDKRALLESVASDARAAVQDPLAYGLDAEGATALEDRIDSAIEQLVDVERIGLAGAVGVERGLPETVVVSDTEYAVTWDEASLGAPRVPYETLSVRGMIDEQTAVEAQFEVVPDGIRYYIDSGAGETSPQYDAIRSTYPELLNDAADRASGADNAWGYLADGVTVKGGTDIADKYSTGLWQSGTDLGYRLPLEVGTYTLTAGFAEWWGVTRPMIQSVSANGTELASGEIDLSGSRDRASGELTFTLEEAATVEYLVTSRGAGTSDPVISWLAVASPEPEDTLALEPSITTRTLGKSLALVTTVRNGGEAYADITVDTPYGSRTFTHVKPGKSVSAHFNSHAPQIPAGRVEVSGIGEDGTEYSESVAYDAAG</sequence>
<feature type="domain" description="Glycosyl hydrolase family 59 catalytic" evidence="8">
    <location>
        <begin position="58"/>
        <end position="404"/>
    </location>
</feature>
<dbReference type="InterPro" id="IPR017853">
    <property type="entry name" value="GH"/>
</dbReference>
<gene>
    <name evidence="10" type="ORF">GCM10010910_26410</name>
</gene>
<dbReference type="Gene3D" id="3.20.20.70">
    <property type="entry name" value="Aldolase class I"/>
    <property type="match status" value="1"/>
</dbReference>
<evidence type="ECO:0000256" key="3">
    <source>
        <dbReference type="ARBA" id="ARBA00022919"/>
    </source>
</evidence>
<keyword evidence="4" id="KW-0442">Lipid degradation</keyword>
<dbReference type="PANTHER" id="PTHR15172:SF1">
    <property type="entry name" value="GALACTOCEREBROSIDASE"/>
    <property type="match status" value="1"/>
</dbReference>
<evidence type="ECO:0000313" key="10">
    <source>
        <dbReference type="EMBL" id="GGO66597.1"/>
    </source>
</evidence>
<evidence type="ECO:0000256" key="1">
    <source>
        <dbReference type="ARBA" id="ARBA00005637"/>
    </source>
</evidence>
<feature type="region of interest" description="Disordered" evidence="6">
    <location>
        <begin position="611"/>
        <end position="654"/>
    </location>
</feature>
<dbReference type="Proteomes" id="UP000638043">
    <property type="component" value="Unassembled WGS sequence"/>
</dbReference>
<evidence type="ECO:0000256" key="2">
    <source>
        <dbReference type="ARBA" id="ARBA00012657"/>
    </source>
</evidence>
<keyword evidence="7" id="KW-0732">Signal</keyword>
<evidence type="ECO:0000259" key="8">
    <source>
        <dbReference type="Pfam" id="PF02057"/>
    </source>
</evidence>
<evidence type="ECO:0000256" key="4">
    <source>
        <dbReference type="ARBA" id="ARBA00022963"/>
    </source>
</evidence>
<comment type="similarity">
    <text evidence="1">Belongs to the glycosyl hydrolase 59 family.</text>
</comment>
<dbReference type="PANTHER" id="PTHR15172">
    <property type="entry name" value="GALACTOCEREBROSIDASE"/>
    <property type="match status" value="1"/>
</dbReference>
<evidence type="ECO:0000259" key="9">
    <source>
        <dbReference type="Pfam" id="PF21708"/>
    </source>
</evidence>
<dbReference type="Pfam" id="PF02057">
    <property type="entry name" value="Glyco_hydro_59"/>
    <property type="match status" value="1"/>
</dbReference>
<dbReference type="EMBL" id="BMMQ01000009">
    <property type="protein sequence ID" value="GGO66597.1"/>
    <property type="molecule type" value="Genomic_DNA"/>
</dbReference>
<dbReference type="PROSITE" id="PS51257">
    <property type="entry name" value="PROKAR_LIPOPROTEIN"/>
    <property type="match status" value="1"/>
</dbReference>
<reference evidence="11" key="1">
    <citation type="journal article" date="2019" name="Int. J. Syst. Evol. Microbiol.">
        <title>The Global Catalogue of Microorganisms (GCM) 10K type strain sequencing project: providing services to taxonomists for standard genome sequencing and annotation.</title>
        <authorList>
            <consortium name="The Broad Institute Genomics Platform"/>
            <consortium name="The Broad Institute Genome Sequencing Center for Infectious Disease"/>
            <person name="Wu L."/>
            <person name="Ma J."/>
        </authorList>
    </citation>
    <scope>NUCLEOTIDE SEQUENCE [LARGE SCALE GENOMIC DNA]</scope>
    <source>
        <strain evidence="11">CGMCC 4.7181</strain>
    </source>
</reference>
<dbReference type="EC" id="3.2.1.46" evidence="2"/>
<feature type="region of interest" description="Disordered" evidence="6">
    <location>
        <begin position="311"/>
        <end position="341"/>
    </location>
</feature>
<comment type="caution">
    <text evidence="10">The sequence shown here is derived from an EMBL/GenBank/DDBJ whole genome shotgun (WGS) entry which is preliminary data.</text>
</comment>
<name>A0ABQ2N4Q9_9MICO</name>
<evidence type="ECO:0000313" key="11">
    <source>
        <dbReference type="Proteomes" id="UP000638043"/>
    </source>
</evidence>
<feature type="region of interest" description="Disordered" evidence="6">
    <location>
        <begin position="431"/>
        <end position="450"/>
    </location>
</feature>
<dbReference type="InterPro" id="IPR049161">
    <property type="entry name" value="GH59_cat"/>
</dbReference>
<dbReference type="InterPro" id="IPR013785">
    <property type="entry name" value="Aldolase_TIM"/>
</dbReference>
<dbReference type="RefSeq" id="WP_229661317.1">
    <property type="nucleotide sequence ID" value="NZ_BMMQ01000009.1"/>
</dbReference>
<dbReference type="SUPFAM" id="SSF51445">
    <property type="entry name" value="(Trans)glycosidases"/>
    <property type="match status" value="1"/>
</dbReference>
<evidence type="ECO:0000256" key="7">
    <source>
        <dbReference type="SAM" id="SignalP"/>
    </source>
</evidence>
<organism evidence="10 11">
    <name type="scientific">Microbacterium nanhaiense</name>
    <dbReference type="NCBI Taxonomy" id="1301026"/>
    <lineage>
        <taxon>Bacteria</taxon>
        <taxon>Bacillati</taxon>
        <taxon>Actinomycetota</taxon>
        <taxon>Actinomycetes</taxon>
        <taxon>Micrococcales</taxon>
        <taxon>Microbacteriaceae</taxon>
        <taxon>Microbacterium</taxon>
    </lineage>
</organism>
<feature type="domain" description="Glycosyl hydrolase family 59 C-terminal lectin" evidence="9">
    <location>
        <begin position="654"/>
        <end position="827"/>
    </location>
</feature>